<name>A6HES2_RAT</name>
<proteinExistence type="predicted"/>
<dbReference type="AlphaFoldDB" id="A6HES2"/>
<dbReference type="Proteomes" id="UP000234681">
    <property type="component" value="Chromosome 10"/>
</dbReference>
<evidence type="ECO:0000313" key="1">
    <source>
        <dbReference type="EMBL" id="EDM04527.1"/>
    </source>
</evidence>
<accession>A6HES2</accession>
<sequence>MWMGVRPAELGAAEEVEVQYKTGSTRLTPFSSLQIRGGGQRTGLCWPWSSPFLKGYSISRVREEK</sequence>
<evidence type="ECO:0000313" key="2">
    <source>
        <dbReference type="Proteomes" id="UP000234681"/>
    </source>
</evidence>
<gene>
    <name evidence="1" type="ORF">rCG_34565</name>
</gene>
<protein>
    <submittedName>
        <fullName evidence="1">RCG34565</fullName>
    </submittedName>
</protein>
<organism evidence="1 2">
    <name type="scientific">Rattus norvegicus</name>
    <name type="common">Rat</name>
    <dbReference type="NCBI Taxonomy" id="10116"/>
    <lineage>
        <taxon>Eukaryota</taxon>
        <taxon>Metazoa</taxon>
        <taxon>Chordata</taxon>
        <taxon>Craniata</taxon>
        <taxon>Vertebrata</taxon>
        <taxon>Euteleostomi</taxon>
        <taxon>Mammalia</taxon>
        <taxon>Eutheria</taxon>
        <taxon>Euarchontoglires</taxon>
        <taxon>Glires</taxon>
        <taxon>Rodentia</taxon>
        <taxon>Myomorpha</taxon>
        <taxon>Muroidea</taxon>
        <taxon>Muridae</taxon>
        <taxon>Murinae</taxon>
        <taxon>Rattus</taxon>
    </lineage>
</organism>
<reference evidence="1 2" key="1">
    <citation type="submission" date="2005-07" db="EMBL/GenBank/DDBJ databases">
        <authorList>
            <person name="Mural R.J."/>
            <person name="Li P.W."/>
            <person name="Adams M.D."/>
            <person name="Amanatides P.G."/>
            <person name="Baden-Tillson H."/>
            <person name="Barnstead M."/>
            <person name="Chin S.H."/>
            <person name="Dew I."/>
            <person name="Evans C.A."/>
            <person name="Ferriera S."/>
            <person name="Flanigan M."/>
            <person name="Fosler C."/>
            <person name="Glodek A."/>
            <person name="Gu Z."/>
            <person name="Holt R.A."/>
            <person name="Jennings D."/>
            <person name="Kraft C.L."/>
            <person name="Lu F."/>
            <person name="Nguyen T."/>
            <person name="Nusskern D.R."/>
            <person name="Pfannkoch C.M."/>
            <person name="Sitter C."/>
            <person name="Sutton G.G."/>
            <person name="Venter J.C."/>
            <person name="Wang Z."/>
            <person name="Woodage T."/>
            <person name="Zheng X.H."/>
            <person name="Zhong F."/>
        </authorList>
    </citation>
    <scope>NUCLEOTIDE SEQUENCE [LARGE SCALE GENOMIC DNA]</scope>
    <source>
        <strain>BN</strain>
        <strain evidence="2">Sprague-Dawley</strain>
    </source>
</reference>
<dbReference type="EMBL" id="CH473948">
    <property type="protein sequence ID" value="EDM04527.1"/>
    <property type="molecule type" value="Genomic_DNA"/>
</dbReference>